<organism evidence="5">
    <name type="scientific">Spathaspora passalidarum (strain NRRL Y-27907 / 11-Y1)</name>
    <dbReference type="NCBI Taxonomy" id="619300"/>
    <lineage>
        <taxon>Eukaryota</taxon>
        <taxon>Fungi</taxon>
        <taxon>Dikarya</taxon>
        <taxon>Ascomycota</taxon>
        <taxon>Saccharomycotina</taxon>
        <taxon>Pichiomycetes</taxon>
        <taxon>Debaryomycetaceae</taxon>
        <taxon>Spathaspora</taxon>
    </lineage>
</organism>
<dbReference type="HOGENOM" id="CLU_043304_1_0_1"/>
<dbReference type="Pfam" id="PF00887">
    <property type="entry name" value="ACBP"/>
    <property type="match status" value="1"/>
</dbReference>
<dbReference type="Proteomes" id="UP000000709">
    <property type="component" value="Unassembled WGS sequence"/>
</dbReference>
<dbReference type="SUPFAM" id="SSF47027">
    <property type="entry name" value="Acyl-CoA binding protein"/>
    <property type="match status" value="1"/>
</dbReference>
<protein>
    <recommendedName>
        <fullName evidence="3">ACB domain-containing protein</fullName>
    </recommendedName>
</protein>
<dbReference type="eggNOG" id="KOG0817">
    <property type="taxonomic scope" value="Eukaryota"/>
</dbReference>
<feature type="region of interest" description="Disordered" evidence="2">
    <location>
        <begin position="194"/>
        <end position="218"/>
    </location>
</feature>
<dbReference type="PANTHER" id="PTHR23310">
    <property type="entry name" value="ACYL-COA-BINDING PROTEIN, ACBP"/>
    <property type="match status" value="1"/>
</dbReference>
<evidence type="ECO:0000313" key="5">
    <source>
        <dbReference type="Proteomes" id="UP000000709"/>
    </source>
</evidence>
<evidence type="ECO:0000313" key="4">
    <source>
        <dbReference type="EMBL" id="EGW31458.1"/>
    </source>
</evidence>
<dbReference type="KEGG" id="spaa:SPAPADRAFT_154643"/>
<keyword evidence="5" id="KW-1185">Reference proteome</keyword>
<dbReference type="GO" id="GO:0000062">
    <property type="term" value="F:fatty-acyl-CoA binding"/>
    <property type="evidence" value="ECO:0007669"/>
    <property type="project" value="InterPro"/>
</dbReference>
<sequence>MSDSIDRVFVKAISTVRALSSRSNHGSLPRPPAENRIKLYGLYKQATDGDVEGIMPRPIGFTPEDEGAKKKWDAWKREGGISKTEAKRRYIAYLIDTMRVYASGTVEARELLNELEYLWDQIKDVQVSSDDEMRHHNIPLPSRSPSFIQGDRYSAHTPSIAGRPVDQFRSNLEKIYSHSRRNTMVSLNDYINRQEPGAVGGSQRLGGGPEAGPGSVYSMPLVDRVSRKGPGGNTNISNEVIDDFRAWQGEVNLIINKLTKEFVSSRREGRASNTPEYDEPLDSNEIMKRKIIHILKVIGINALKIIKNFSMSLLAILFVIWCFKRNVVVERTVVTQPGNNNRQKKELVINMVLNTAENKWFIRLLNLINSFVGFV</sequence>
<feature type="compositionally biased region" description="Gly residues" evidence="2">
    <location>
        <begin position="198"/>
        <end position="211"/>
    </location>
</feature>
<evidence type="ECO:0000256" key="2">
    <source>
        <dbReference type="SAM" id="MobiDB-lite"/>
    </source>
</evidence>
<dbReference type="GO" id="GO:0006631">
    <property type="term" value="P:fatty acid metabolic process"/>
    <property type="evidence" value="ECO:0007669"/>
    <property type="project" value="TreeGrafter"/>
</dbReference>
<dbReference type="OrthoDB" id="346910at2759"/>
<gene>
    <name evidence="4" type="ORF">SPAPADRAFT_154643</name>
</gene>
<accession>G3AQB1</accession>
<dbReference type="InterPro" id="IPR014352">
    <property type="entry name" value="FERM/acyl-CoA-bd_prot_sf"/>
</dbReference>
<dbReference type="InterPro" id="IPR000582">
    <property type="entry name" value="Acyl-CoA-binding_protein"/>
</dbReference>
<evidence type="ECO:0000259" key="3">
    <source>
        <dbReference type="PROSITE" id="PS51228"/>
    </source>
</evidence>
<proteinExistence type="predicted"/>
<dbReference type="GeneID" id="18870993"/>
<feature type="domain" description="ACB" evidence="3">
    <location>
        <begin position="5"/>
        <end position="103"/>
    </location>
</feature>
<dbReference type="STRING" id="619300.G3AQB1"/>
<reference evidence="4 5" key="1">
    <citation type="journal article" date="2011" name="Proc. Natl. Acad. Sci. U.S.A.">
        <title>Comparative genomics of xylose-fermenting fungi for enhanced biofuel production.</title>
        <authorList>
            <person name="Wohlbach D.J."/>
            <person name="Kuo A."/>
            <person name="Sato T.K."/>
            <person name="Potts K.M."/>
            <person name="Salamov A.A."/>
            <person name="LaButti K.M."/>
            <person name="Sun H."/>
            <person name="Clum A."/>
            <person name="Pangilinan J.L."/>
            <person name="Lindquist E.A."/>
            <person name="Lucas S."/>
            <person name="Lapidus A."/>
            <person name="Jin M."/>
            <person name="Gunawan C."/>
            <person name="Balan V."/>
            <person name="Dale B.E."/>
            <person name="Jeffries T.W."/>
            <person name="Zinkel R."/>
            <person name="Barry K.W."/>
            <person name="Grigoriev I.V."/>
            <person name="Gasch A.P."/>
        </authorList>
    </citation>
    <scope>NUCLEOTIDE SEQUENCE [LARGE SCALE GENOMIC DNA]</scope>
    <source>
        <strain evidence="5">NRRL Y-27907 / 11-Y1</strain>
    </source>
</reference>
<evidence type="ECO:0000256" key="1">
    <source>
        <dbReference type="ARBA" id="ARBA00023121"/>
    </source>
</evidence>
<keyword evidence="1" id="KW-0446">Lipid-binding</keyword>
<name>G3AQB1_SPAPN</name>
<dbReference type="PANTHER" id="PTHR23310:SF133">
    <property type="entry name" value="COA BINDING PROTEIN, PUTATIVE (AFU_ORTHOLOGUE AFUA_1G12300)-RELATED"/>
    <property type="match status" value="1"/>
</dbReference>
<dbReference type="Gene3D" id="1.20.80.10">
    <property type="match status" value="1"/>
</dbReference>
<dbReference type="InterPro" id="IPR035984">
    <property type="entry name" value="Acyl-CoA-binding_sf"/>
</dbReference>
<dbReference type="PROSITE" id="PS51228">
    <property type="entry name" value="ACB_2"/>
    <property type="match status" value="1"/>
</dbReference>
<dbReference type="InParanoid" id="G3AQB1"/>
<dbReference type="EMBL" id="GL996503">
    <property type="protein sequence ID" value="EGW31458.1"/>
    <property type="molecule type" value="Genomic_DNA"/>
</dbReference>
<dbReference type="AlphaFoldDB" id="G3AQB1"/>
<dbReference type="OMA" id="ENKWFIR"/>
<dbReference type="RefSeq" id="XP_007376236.1">
    <property type="nucleotide sequence ID" value="XM_007376174.1"/>
</dbReference>